<dbReference type="EMBL" id="WIRE01000002">
    <property type="protein sequence ID" value="MQX54477.1"/>
    <property type="molecule type" value="Genomic_DNA"/>
</dbReference>
<proteinExistence type="predicted"/>
<comment type="caution">
    <text evidence="1">The sequence shown here is derived from an EMBL/GenBank/DDBJ whole genome shotgun (WGS) entry which is preliminary data.</text>
</comment>
<protein>
    <submittedName>
        <fullName evidence="1">Uncharacterized protein</fullName>
    </submittedName>
</protein>
<evidence type="ECO:0000313" key="2">
    <source>
        <dbReference type="Proteomes" id="UP000469421"/>
    </source>
</evidence>
<keyword evidence="2" id="KW-1185">Reference proteome</keyword>
<sequence length="94" mass="10399">MTMTFFMMLSLGDIRGAAAPVFDVTSIAAKSARNMQGMWKRRAGASFELSAARKIKTSATSDTAVGGCELAKRPSFELREASFERQNVMFYRFS</sequence>
<reference evidence="1 2" key="1">
    <citation type="submission" date="2019-10" db="EMBL/GenBank/DDBJ databases">
        <title>Alcanivorax sp.PA15-N-34 draft genome sequence.</title>
        <authorList>
            <person name="Liao X."/>
            <person name="Shao Z."/>
        </authorList>
    </citation>
    <scope>NUCLEOTIDE SEQUENCE [LARGE SCALE GENOMIC DNA]</scope>
    <source>
        <strain evidence="1 2">PA15-N-34</strain>
    </source>
</reference>
<accession>A0A6N7LVK6</accession>
<name>A0A6N7LVK6_9GAMM</name>
<organism evidence="1 2">
    <name type="scientific">Alcanivorax sediminis</name>
    <dbReference type="NCBI Taxonomy" id="2663008"/>
    <lineage>
        <taxon>Bacteria</taxon>
        <taxon>Pseudomonadati</taxon>
        <taxon>Pseudomonadota</taxon>
        <taxon>Gammaproteobacteria</taxon>
        <taxon>Oceanospirillales</taxon>
        <taxon>Alcanivoracaceae</taxon>
        <taxon>Alcanivorax</taxon>
    </lineage>
</organism>
<dbReference type="AlphaFoldDB" id="A0A6N7LVK6"/>
<gene>
    <name evidence="1" type="ORF">GFN93_14580</name>
</gene>
<dbReference type="RefSeq" id="WP_153502057.1">
    <property type="nucleotide sequence ID" value="NZ_WIRE01000002.1"/>
</dbReference>
<dbReference type="Proteomes" id="UP000469421">
    <property type="component" value="Unassembled WGS sequence"/>
</dbReference>
<evidence type="ECO:0000313" key="1">
    <source>
        <dbReference type="EMBL" id="MQX54477.1"/>
    </source>
</evidence>